<feature type="site" description="Part of the allosteric site" evidence="8">
    <location>
        <position position="158"/>
    </location>
</feature>
<evidence type="ECO:0000256" key="1">
    <source>
        <dbReference type="ARBA" id="ARBA00000644"/>
    </source>
</evidence>
<dbReference type="Proteomes" id="UP000725002">
    <property type="component" value="Unassembled WGS sequence"/>
</dbReference>
<evidence type="ECO:0000256" key="8">
    <source>
        <dbReference type="HAMAP-Rule" id="MF_01241"/>
    </source>
</evidence>
<dbReference type="GO" id="GO:0005975">
    <property type="term" value="P:carbohydrate metabolic process"/>
    <property type="evidence" value="ECO:0007669"/>
    <property type="project" value="InterPro"/>
</dbReference>
<dbReference type="PANTHER" id="PTHR11280">
    <property type="entry name" value="GLUCOSAMINE-6-PHOSPHATE ISOMERASE"/>
    <property type="match status" value="1"/>
</dbReference>
<comment type="similarity">
    <text evidence="7 8">Belongs to the glucosamine/galactosamine-6-phosphate isomerase family. NagB subfamily.</text>
</comment>
<comment type="caution">
    <text evidence="10">The sequence shown here is derived from an EMBL/GenBank/DDBJ whole genome shotgun (WGS) entry which is preliminary data.</text>
</comment>
<dbReference type="InterPro" id="IPR037171">
    <property type="entry name" value="NagB/RpiA_transferase-like"/>
</dbReference>
<evidence type="ECO:0000313" key="10">
    <source>
        <dbReference type="EMBL" id="MBO8482792.1"/>
    </source>
</evidence>
<comment type="function">
    <text evidence="5 8">Catalyzes the reversible isomerization-deamination of glucosamine 6-phosphate (GlcN6P) to form fructose 6-phosphate (Fru6P) and ammonium ion.</text>
</comment>
<feature type="site" description="Part of the allosteric site" evidence="8">
    <location>
        <position position="161"/>
    </location>
</feature>
<sequence>MRLIIEDSYQKGSEWAARYIVSRIKAKAAVTDKPFVLGLPTGSTPEGTYAELVRMNKAGEVSFKNVITFNMDEYVGLPESHPESYHSFMARHFFDHIDIPKENINILNGNAPDLEAECASYEEKILAAGGIDLFMGGVGEDGHLAFNEPFSSLVSRTRVKTLTYDTRVVNSRFFDNDINKVPALALTVGVGTVLSAKEVLILAFGHKKARALQQAIEGSYSHTCTLSALQAHRHGIIVCDELAVGELKVDTYRYFKDIEKANL</sequence>
<gene>
    <name evidence="8" type="primary">nagB</name>
    <name evidence="10" type="ORF">IAB75_01535</name>
</gene>
<feature type="site" description="Part of the allosteric site" evidence="8">
    <location>
        <position position="151"/>
    </location>
</feature>
<dbReference type="GO" id="GO:0006046">
    <property type="term" value="P:N-acetylglucosamine catabolic process"/>
    <property type="evidence" value="ECO:0007669"/>
    <property type="project" value="UniProtKB-UniRule"/>
</dbReference>
<feature type="active site" description="Proton acceptor; for ring-opening step" evidence="8">
    <location>
        <position position="143"/>
    </location>
</feature>
<proteinExistence type="inferred from homology"/>
<comment type="pathway">
    <text evidence="6 8">Amino-sugar metabolism; N-acetylneuraminate degradation; D-fructose 6-phosphate from N-acetylneuraminate: step 5/5.</text>
</comment>
<evidence type="ECO:0000256" key="2">
    <source>
        <dbReference type="ARBA" id="ARBA00022533"/>
    </source>
</evidence>
<dbReference type="NCBIfam" id="TIGR00502">
    <property type="entry name" value="nagB"/>
    <property type="match status" value="1"/>
</dbReference>
<dbReference type="InterPro" id="IPR018321">
    <property type="entry name" value="Glucosamine6P_isomerase_CS"/>
</dbReference>
<dbReference type="CDD" id="cd01399">
    <property type="entry name" value="GlcN6P_deaminase"/>
    <property type="match status" value="1"/>
</dbReference>
<evidence type="ECO:0000259" key="9">
    <source>
        <dbReference type="Pfam" id="PF01182"/>
    </source>
</evidence>
<protein>
    <recommendedName>
        <fullName evidence="8">Glucosamine-6-phosphate deaminase</fullName>
        <ecNumber evidence="8">3.5.99.6</ecNumber>
    </recommendedName>
    <alternativeName>
        <fullName evidence="8">GlcN6P deaminase</fullName>
        <shortName evidence="8">GNPDA</shortName>
    </alternativeName>
    <alternativeName>
        <fullName evidence="8">Glucosamine-6-phosphate isomerase</fullName>
    </alternativeName>
</protein>
<evidence type="ECO:0000256" key="3">
    <source>
        <dbReference type="ARBA" id="ARBA00022801"/>
    </source>
</evidence>
<comment type="catalytic activity">
    <reaction evidence="1 8">
        <text>alpha-D-glucosamine 6-phosphate + H2O = beta-D-fructose 6-phosphate + NH4(+)</text>
        <dbReference type="Rhea" id="RHEA:12172"/>
        <dbReference type="ChEBI" id="CHEBI:15377"/>
        <dbReference type="ChEBI" id="CHEBI:28938"/>
        <dbReference type="ChEBI" id="CHEBI:57634"/>
        <dbReference type="ChEBI" id="CHEBI:75989"/>
        <dbReference type="EC" id="3.5.99.6"/>
    </reaction>
</comment>
<dbReference type="InterPro" id="IPR004547">
    <property type="entry name" value="Glucosamine6P_isomerase"/>
</dbReference>
<reference evidence="10" key="1">
    <citation type="submission" date="2020-10" db="EMBL/GenBank/DDBJ databases">
        <authorList>
            <person name="Gilroy R."/>
        </authorList>
    </citation>
    <scope>NUCLEOTIDE SEQUENCE</scope>
    <source>
        <strain evidence="10">G3-8215</strain>
    </source>
</reference>
<dbReference type="GO" id="GO:0006043">
    <property type="term" value="P:glucosamine catabolic process"/>
    <property type="evidence" value="ECO:0007669"/>
    <property type="project" value="TreeGrafter"/>
</dbReference>
<keyword evidence="2 8" id="KW-0021">Allosteric enzyme</keyword>
<dbReference type="GO" id="GO:0019262">
    <property type="term" value="P:N-acetylneuraminate catabolic process"/>
    <property type="evidence" value="ECO:0007669"/>
    <property type="project" value="UniProtKB-UniRule"/>
</dbReference>
<keyword evidence="3 8" id="KW-0378">Hydrolase</keyword>
<evidence type="ECO:0000256" key="7">
    <source>
        <dbReference type="ARBA" id="ARBA00061194"/>
    </source>
</evidence>
<dbReference type="GO" id="GO:0004342">
    <property type="term" value="F:glucosamine-6-phosphate deaminase activity"/>
    <property type="evidence" value="ECO:0007669"/>
    <property type="project" value="UniProtKB-UniRule"/>
</dbReference>
<comment type="activity regulation">
    <text evidence="8">Allosterically activated by N-acetylglucosamine 6-phosphate (GlcNAc6P).</text>
</comment>
<dbReference type="EC" id="3.5.99.6" evidence="8"/>
<dbReference type="PROSITE" id="PS01161">
    <property type="entry name" value="GLC_GALNAC_ISOMERASE"/>
    <property type="match status" value="1"/>
</dbReference>
<dbReference type="Gene3D" id="3.40.50.1360">
    <property type="match status" value="1"/>
</dbReference>
<dbReference type="GO" id="GO:0005829">
    <property type="term" value="C:cytosol"/>
    <property type="evidence" value="ECO:0007669"/>
    <property type="project" value="UniProtKB-ARBA"/>
</dbReference>
<dbReference type="Pfam" id="PF01182">
    <property type="entry name" value="Glucosamine_iso"/>
    <property type="match status" value="1"/>
</dbReference>
<feature type="active site" description="For ring-opening step" evidence="8">
    <location>
        <position position="148"/>
    </location>
</feature>
<keyword evidence="4 8" id="KW-0119">Carbohydrate metabolism</keyword>
<feature type="domain" description="Glucosamine/galactosamine-6-phosphate isomerase" evidence="9">
    <location>
        <begin position="16"/>
        <end position="224"/>
    </location>
</feature>
<evidence type="ECO:0000256" key="4">
    <source>
        <dbReference type="ARBA" id="ARBA00023277"/>
    </source>
</evidence>
<dbReference type="EMBL" id="JADILV010000010">
    <property type="protein sequence ID" value="MBO8482792.1"/>
    <property type="molecule type" value="Genomic_DNA"/>
</dbReference>
<feature type="active site" description="Proton acceptor; for enolization step" evidence="8">
    <location>
        <position position="72"/>
    </location>
</feature>
<evidence type="ECO:0000313" key="11">
    <source>
        <dbReference type="Proteomes" id="UP000725002"/>
    </source>
</evidence>
<dbReference type="PANTHER" id="PTHR11280:SF5">
    <property type="entry name" value="GLUCOSAMINE-6-PHOSPHATE ISOMERASE"/>
    <property type="match status" value="1"/>
</dbReference>
<comment type="caution">
    <text evidence="8">Lacks conserved residue(s) required for the propagation of feature annotation.</text>
</comment>
<organism evidence="10 11">
    <name type="scientific">Candidatus Cryptobacteroides avicola</name>
    <dbReference type="NCBI Taxonomy" id="2840757"/>
    <lineage>
        <taxon>Bacteria</taxon>
        <taxon>Pseudomonadati</taxon>
        <taxon>Bacteroidota</taxon>
        <taxon>Bacteroidia</taxon>
        <taxon>Bacteroidales</taxon>
        <taxon>Candidatus Cryptobacteroides</taxon>
    </lineage>
</organism>
<name>A0A940DQG3_9BACT</name>
<reference evidence="10" key="2">
    <citation type="journal article" date="2021" name="PeerJ">
        <title>Extensive microbial diversity within the chicken gut microbiome revealed by metagenomics and culture.</title>
        <authorList>
            <person name="Gilroy R."/>
            <person name="Ravi A."/>
            <person name="Getino M."/>
            <person name="Pursley I."/>
            <person name="Horton D.L."/>
            <person name="Alikhan N.F."/>
            <person name="Baker D."/>
            <person name="Gharbi K."/>
            <person name="Hall N."/>
            <person name="Watson M."/>
            <person name="Adriaenssens E.M."/>
            <person name="Foster-Nyarko E."/>
            <person name="Jarju S."/>
            <person name="Secka A."/>
            <person name="Antonio M."/>
            <person name="Oren A."/>
            <person name="Chaudhuri R.R."/>
            <person name="La Ragione R."/>
            <person name="Hildebrand F."/>
            <person name="Pallen M.J."/>
        </authorList>
    </citation>
    <scope>NUCLEOTIDE SEQUENCE</scope>
    <source>
        <strain evidence="10">G3-8215</strain>
    </source>
</reference>
<dbReference type="AlphaFoldDB" id="A0A940DQG3"/>
<dbReference type="FunFam" id="3.40.50.1360:FF:000002">
    <property type="entry name" value="Glucosamine-6-phosphate deaminase"/>
    <property type="match status" value="1"/>
</dbReference>
<dbReference type="GO" id="GO:0042802">
    <property type="term" value="F:identical protein binding"/>
    <property type="evidence" value="ECO:0007669"/>
    <property type="project" value="TreeGrafter"/>
</dbReference>
<evidence type="ECO:0000256" key="5">
    <source>
        <dbReference type="ARBA" id="ARBA00055188"/>
    </source>
</evidence>
<evidence type="ECO:0000256" key="6">
    <source>
        <dbReference type="ARBA" id="ARBA00060525"/>
    </source>
</evidence>
<dbReference type="SUPFAM" id="SSF100950">
    <property type="entry name" value="NagB/RpiA/CoA transferase-like"/>
    <property type="match status" value="1"/>
</dbReference>
<dbReference type="InterPro" id="IPR006148">
    <property type="entry name" value="Glc/Gal-6P_isomerase"/>
</dbReference>
<feature type="site" description="Part of the allosteric site" evidence="8">
    <location>
        <position position="160"/>
    </location>
</feature>
<feature type="active site" description="For ring-opening step" evidence="8">
    <location>
        <position position="141"/>
    </location>
</feature>
<accession>A0A940DQG3</accession>
<dbReference type="HAMAP" id="MF_01241">
    <property type="entry name" value="GlcN6P_deamin"/>
    <property type="match status" value="1"/>
</dbReference>